<evidence type="ECO:0000259" key="3">
    <source>
        <dbReference type="Pfam" id="PF13806"/>
    </source>
</evidence>
<dbReference type="NCBIfam" id="TIGR02378">
    <property type="entry name" value="nirD_assim_sml"/>
    <property type="match status" value="1"/>
</dbReference>
<gene>
    <name evidence="4" type="ORF">FHX50_000808</name>
</gene>
<dbReference type="Proteomes" id="UP000568050">
    <property type="component" value="Unassembled WGS sequence"/>
</dbReference>
<dbReference type="GO" id="GO:0106316">
    <property type="term" value="F:nitrite reductase (NADH) activity"/>
    <property type="evidence" value="ECO:0007669"/>
    <property type="project" value="UniProtKB-EC"/>
</dbReference>
<sequence>MTDDQWREVCRIDQLEKNWGEAALFGTEQLAVFLAWDGQVHITSNIDPRTHQGVMSRGIVGDHEVGGERRPTIASPLYKESYDLETGECYTSPNFRLSVYDSRVRDGVVEVDLSSATEAVRRELPQR</sequence>
<comment type="caution">
    <text evidence="4">The sequence shown here is derived from an EMBL/GenBank/DDBJ whole genome shotgun (WGS) entry which is preliminary data.</text>
</comment>
<proteinExistence type="predicted"/>
<dbReference type="RefSeq" id="WP_239374651.1">
    <property type="nucleotide sequence ID" value="NZ_CBCSFZ010000007.1"/>
</dbReference>
<dbReference type="PANTHER" id="PTHR40562">
    <property type="match status" value="1"/>
</dbReference>
<organism evidence="4 5">
    <name type="scientific">Helcobacillus massiliensis</name>
    <dbReference type="NCBI Taxonomy" id="521392"/>
    <lineage>
        <taxon>Bacteria</taxon>
        <taxon>Bacillati</taxon>
        <taxon>Actinomycetota</taxon>
        <taxon>Actinomycetes</taxon>
        <taxon>Micrococcales</taxon>
        <taxon>Dermabacteraceae</taxon>
        <taxon>Helcobacillus</taxon>
    </lineage>
</organism>
<evidence type="ECO:0000256" key="2">
    <source>
        <dbReference type="ARBA" id="ARBA00023063"/>
    </source>
</evidence>
<feature type="domain" description="Rieske-like [2Fe-2S]" evidence="3">
    <location>
        <begin position="5"/>
        <end position="111"/>
    </location>
</feature>
<dbReference type="InterPro" id="IPR012748">
    <property type="entry name" value="Rieske-like_NirD"/>
</dbReference>
<reference evidence="4 5" key="1">
    <citation type="submission" date="2020-08" db="EMBL/GenBank/DDBJ databases">
        <title>Sequencing the genomes of 1000 actinobacteria strains.</title>
        <authorList>
            <person name="Klenk H.-P."/>
        </authorList>
    </citation>
    <scope>NUCLEOTIDE SEQUENCE [LARGE SCALE GENOMIC DNA]</scope>
    <source>
        <strain evidence="4 5">DSM 23040</strain>
    </source>
</reference>
<dbReference type="GO" id="GO:0042128">
    <property type="term" value="P:nitrate assimilation"/>
    <property type="evidence" value="ECO:0007669"/>
    <property type="project" value="UniProtKB-KW"/>
</dbReference>
<dbReference type="SUPFAM" id="SSF50022">
    <property type="entry name" value="ISP domain"/>
    <property type="match status" value="1"/>
</dbReference>
<dbReference type="Gene3D" id="2.102.10.10">
    <property type="entry name" value="Rieske [2Fe-2S] iron-sulphur domain"/>
    <property type="match status" value="1"/>
</dbReference>
<dbReference type="GO" id="GO:0051537">
    <property type="term" value="F:2 iron, 2 sulfur cluster binding"/>
    <property type="evidence" value="ECO:0007669"/>
    <property type="project" value="InterPro"/>
</dbReference>
<accession>A0A839QUV2</accession>
<dbReference type="PROSITE" id="PS51300">
    <property type="entry name" value="NIRD"/>
    <property type="match status" value="1"/>
</dbReference>
<evidence type="ECO:0000313" key="5">
    <source>
        <dbReference type="Proteomes" id="UP000568050"/>
    </source>
</evidence>
<name>A0A839QUV2_9MICO</name>
<keyword evidence="2" id="KW-0534">Nitrate assimilation</keyword>
<dbReference type="EC" id="1.7.1.15" evidence="4"/>
<dbReference type="InterPro" id="IPR017881">
    <property type="entry name" value="NirD"/>
</dbReference>
<dbReference type="PANTHER" id="PTHR40562:SF1">
    <property type="entry name" value="NITRITE REDUCTASE (NADH) SMALL SUBUNIT"/>
    <property type="match status" value="1"/>
</dbReference>
<keyword evidence="1 4" id="KW-0560">Oxidoreductase</keyword>
<dbReference type="EMBL" id="JACHWP010000001">
    <property type="protein sequence ID" value="MBB3022560.1"/>
    <property type="molecule type" value="Genomic_DNA"/>
</dbReference>
<keyword evidence="5" id="KW-1185">Reference proteome</keyword>
<dbReference type="Pfam" id="PF13806">
    <property type="entry name" value="Rieske_2"/>
    <property type="match status" value="1"/>
</dbReference>
<evidence type="ECO:0000256" key="1">
    <source>
        <dbReference type="ARBA" id="ARBA00023002"/>
    </source>
</evidence>
<evidence type="ECO:0000313" key="4">
    <source>
        <dbReference type="EMBL" id="MBB3022560.1"/>
    </source>
</evidence>
<dbReference type="AlphaFoldDB" id="A0A839QUV2"/>
<dbReference type="InterPro" id="IPR036922">
    <property type="entry name" value="Rieske_2Fe-2S_sf"/>
</dbReference>
<protein>
    <submittedName>
        <fullName evidence="4">Nitrite reductase (NADH) small subunit</fullName>
        <ecNumber evidence="4">1.7.1.15</ecNumber>
    </submittedName>
</protein>